<evidence type="ECO:0000256" key="6">
    <source>
        <dbReference type="ARBA" id="ARBA00023078"/>
    </source>
</evidence>
<dbReference type="GO" id="GO:0009535">
    <property type="term" value="C:chloroplast thylakoid membrane"/>
    <property type="evidence" value="ECO:0007669"/>
    <property type="project" value="UniProtKB-SubCell"/>
</dbReference>
<organism evidence="13 14">
    <name type="scientific">Clitoria ternatea</name>
    <name type="common">Butterfly pea</name>
    <dbReference type="NCBI Taxonomy" id="43366"/>
    <lineage>
        <taxon>Eukaryota</taxon>
        <taxon>Viridiplantae</taxon>
        <taxon>Streptophyta</taxon>
        <taxon>Embryophyta</taxon>
        <taxon>Tracheophyta</taxon>
        <taxon>Spermatophyta</taxon>
        <taxon>Magnoliopsida</taxon>
        <taxon>eudicotyledons</taxon>
        <taxon>Gunneridae</taxon>
        <taxon>Pentapetalae</taxon>
        <taxon>rosids</taxon>
        <taxon>fabids</taxon>
        <taxon>Fabales</taxon>
        <taxon>Fabaceae</taxon>
        <taxon>Papilionoideae</taxon>
        <taxon>50 kb inversion clade</taxon>
        <taxon>NPAAA clade</taxon>
        <taxon>indigoferoid/millettioid clade</taxon>
        <taxon>Phaseoleae</taxon>
        <taxon>Clitoria</taxon>
    </lineage>
</organism>
<evidence type="ECO:0000256" key="4">
    <source>
        <dbReference type="ARBA" id="ARBA00022640"/>
    </source>
</evidence>
<keyword evidence="6" id="KW-0793">Thylakoid</keyword>
<evidence type="ECO:0000256" key="12">
    <source>
        <dbReference type="SAM" id="Phobius"/>
    </source>
</evidence>
<evidence type="ECO:0000256" key="2">
    <source>
        <dbReference type="ARBA" id="ARBA00022528"/>
    </source>
</evidence>
<dbReference type="InterPro" id="IPR023222">
    <property type="entry name" value="PsbQ-like_dom_sf"/>
</dbReference>
<evidence type="ECO:0000313" key="13">
    <source>
        <dbReference type="EMBL" id="KAK7286994.1"/>
    </source>
</evidence>
<comment type="subcellular location">
    <subcellularLocation>
        <location evidence="1">Plastid</location>
        <location evidence="1">Chloroplast thylakoid membrane</location>
    </subcellularLocation>
</comment>
<feature type="transmembrane region" description="Helical" evidence="12">
    <location>
        <begin position="21"/>
        <end position="38"/>
    </location>
</feature>
<keyword evidence="14" id="KW-1185">Reference proteome</keyword>
<keyword evidence="3" id="KW-0602">Photosynthesis</keyword>
<evidence type="ECO:0000256" key="10">
    <source>
        <dbReference type="ARBA" id="ARBA00080910"/>
    </source>
</evidence>
<name>A0AAN9IVR0_CLITE</name>
<evidence type="ECO:0000256" key="9">
    <source>
        <dbReference type="ARBA" id="ARBA00035649"/>
    </source>
</evidence>
<dbReference type="InterPro" id="IPR008797">
    <property type="entry name" value="PSII_PsbQ"/>
</dbReference>
<dbReference type="GO" id="GO:0009654">
    <property type="term" value="C:photosystem II oxygen evolving complex"/>
    <property type="evidence" value="ECO:0007669"/>
    <property type="project" value="InterPro"/>
</dbReference>
<dbReference type="GO" id="GO:0009767">
    <property type="term" value="P:photosynthetic electron transport chain"/>
    <property type="evidence" value="ECO:0007669"/>
    <property type="project" value="TreeGrafter"/>
</dbReference>
<dbReference type="EMBL" id="JAYKXN010000005">
    <property type="protein sequence ID" value="KAK7286994.1"/>
    <property type="molecule type" value="Genomic_DNA"/>
</dbReference>
<keyword evidence="2" id="KW-0150">Chloroplast</keyword>
<dbReference type="Pfam" id="PF05757">
    <property type="entry name" value="PsbQ"/>
    <property type="match status" value="1"/>
</dbReference>
<reference evidence="13 14" key="1">
    <citation type="submission" date="2024-01" db="EMBL/GenBank/DDBJ databases">
        <title>The genomes of 5 underutilized Papilionoideae crops provide insights into root nodulation and disease resistance.</title>
        <authorList>
            <person name="Yuan L."/>
        </authorList>
    </citation>
    <scope>NUCLEOTIDE SEQUENCE [LARGE SCALE GENOMIC DNA]</scope>
    <source>
        <strain evidence="13">LY-2023</strain>
        <tissue evidence="13">Leaf</tissue>
    </source>
</reference>
<dbReference type="SUPFAM" id="SSF101112">
    <property type="entry name" value="Oxygen-evolving enhancer protein 3"/>
    <property type="match status" value="1"/>
</dbReference>
<protein>
    <recommendedName>
        <fullName evidence="10">16 kDa subunit of oxygen evolving system of photosystem II</fullName>
    </recommendedName>
    <alternativeName>
        <fullName evidence="11">OEC 16 kDa subunit</fullName>
    </alternativeName>
</protein>
<accession>A0AAN9IVR0</accession>
<keyword evidence="7 12" id="KW-0472">Membrane</keyword>
<dbReference type="AlphaFoldDB" id="A0AAN9IVR0"/>
<dbReference type="FunFam" id="1.20.120.290:FF:000001">
    <property type="entry name" value="Oxygen-evolving enhancer protein 3"/>
    <property type="match status" value="1"/>
</dbReference>
<evidence type="ECO:0000256" key="3">
    <source>
        <dbReference type="ARBA" id="ARBA00022531"/>
    </source>
</evidence>
<dbReference type="PANTHER" id="PTHR33399:SF3">
    <property type="entry name" value="OXYGEN-EVOLVING ENHANCER PROTEIN 3-1, CHLOROPLASTIC"/>
    <property type="match status" value="1"/>
</dbReference>
<dbReference type="GO" id="GO:0019898">
    <property type="term" value="C:extrinsic component of membrane"/>
    <property type="evidence" value="ECO:0007669"/>
    <property type="project" value="InterPro"/>
</dbReference>
<keyword evidence="12" id="KW-1133">Transmembrane helix</keyword>
<keyword evidence="8" id="KW-0604">Photosystem II</keyword>
<evidence type="ECO:0000256" key="11">
    <source>
        <dbReference type="ARBA" id="ARBA00081835"/>
    </source>
</evidence>
<evidence type="ECO:0000256" key="5">
    <source>
        <dbReference type="ARBA" id="ARBA00022946"/>
    </source>
</evidence>
<evidence type="ECO:0000313" key="14">
    <source>
        <dbReference type="Proteomes" id="UP001359559"/>
    </source>
</evidence>
<comment type="caution">
    <text evidence="13">The sequence shown here is derived from an EMBL/GenBank/DDBJ whole genome shotgun (WGS) entry which is preliminary data.</text>
</comment>
<dbReference type="Gene3D" id="1.20.120.290">
    <property type="entry name" value="Oxygen-evolving enhancer protein 3 (PsbQ), four-helix up-down bundle"/>
    <property type="match status" value="1"/>
</dbReference>
<comment type="similarity">
    <text evidence="9">Belongs to the PsbQ family.</text>
</comment>
<evidence type="ECO:0000256" key="7">
    <source>
        <dbReference type="ARBA" id="ARBA00023136"/>
    </source>
</evidence>
<dbReference type="Proteomes" id="UP001359559">
    <property type="component" value="Unassembled WGS sequence"/>
</dbReference>
<dbReference type="PANTHER" id="PTHR33399">
    <property type="entry name" value="OXYGEN-EVOLVING ENHANCER PROTEIN 3-1, CHLOROPLASTIC"/>
    <property type="match status" value="1"/>
</dbReference>
<keyword evidence="5" id="KW-0809">Transit peptide</keyword>
<gene>
    <name evidence="13" type="ORF">RJT34_22389</name>
</gene>
<sequence>MPRTIHNHTHHNHHPNQYFRAIKLYFSFLFHSYYYYYYCHILQNQVAKNKVLETRHPHQKMVHAMASMAGLGGSSQAVLEGSLQLGGSTRLNLNVASGGSRVTRFNVRAQQQVNVGGGEAQSSRRAVLSLVAAGLATGSFVQAVLAEAKPIKVGPPPPPSGGLPGTLNSDEARDLGLPLKDRFFLQPLSPSEAAQRAKESAKEIVSVKKFIDKKAWPYVQNDLRLRAEYLRFDLNTVIASKPKDEKQSLKQLTGKLFQDISNLDHAAKIKSTPEAEKYYAATISSLNDVIAKLG</sequence>
<proteinExistence type="inferred from homology"/>
<dbReference type="GO" id="GO:0005509">
    <property type="term" value="F:calcium ion binding"/>
    <property type="evidence" value="ECO:0007669"/>
    <property type="project" value="InterPro"/>
</dbReference>
<keyword evidence="12" id="KW-0812">Transmembrane</keyword>
<evidence type="ECO:0000256" key="8">
    <source>
        <dbReference type="ARBA" id="ARBA00023276"/>
    </source>
</evidence>
<keyword evidence="4" id="KW-0934">Plastid</keyword>
<dbReference type="InterPro" id="IPR054099">
    <property type="entry name" value="PSII_PsbQ_pln"/>
</dbReference>
<evidence type="ECO:0000256" key="1">
    <source>
        <dbReference type="ARBA" id="ARBA00004334"/>
    </source>
</evidence>